<name>A0A3G4V9I3_9VIBR</name>
<evidence type="ECO:0000313" key="2">
    <source>
        <dbReference type="Proteomes" id="UP000279760"/>
    </source>
</evidence>
<gene>
    <name evidence="1" type="ORF">ECB94_07370</name>
</gene>
<organism evidence="1 2">
    <name type="scientific">Vibrio mediterranei</name>
    <dbReference type="NCBI Taxonomy" id="689"/>
    <lineage>
        <taxon>Bacteria</taxon>
        <taxon>Pseudomonadati</taxon>
        <taxon>Pseudomonadota</taxon>
        <taxon>Gammaproteobacteria</taxon>
        <taxon>Vibrionales</taxon>
        <taxon>Vibrionaceae</taxon>
        <taxon>Vibrio</taxon>
    </lineage>
</organism>
<dbReference type="RefSeq" id="WP_124940334.1">
    <property type="nucleotide sequence ID" value="NZ_CP033577.1"/>
</dbReference>
<dbReference type="AlphaFoldDB" id="A0A3G4V9I3"/>
<dbReference type="InterPro" id="IPR024400">
    <property type="entry name" value="DUF2635"/>
</dbReference>
<proteinExistence type="predicted"/>
<reference evidence="1 2" key="1">
    <citation type="submission" date="2018-11" db="EMBL/GenBank/DDBJ databases">
        <title>Complete Genome Sequence of Vbrio mediterranei 117-T6: a Potential Pathogen Bacteria Isolated from the Conchocelis of Pyropia.</title>
        <authorList>
            <person name="Liu Q."/>
        </authorList>
    </citation>
    <scope>NUCLEOTIDE SEQUENCE [LARGE SCALE GENOMIC DNA]</scope>
    <source>
        <strain evidence="1 2">117-T6</strain>
    </source>
</reference>
<dbReference type="EMBL" id="CP033577">
    <property type="protein sequence ID" value="AYV21125.1"/>
    <property type="molecule type" value="Genomic_DNA"/>
</dbReference>
<dbReference type="Pfam" id="PF10948">
    <property type="entry name" value="DUF2635"/>
    <property type="match status" value="1"/>
</dbReference>
<evidence type="ECO:0000313" key="1">
    <source>
        <dbReference type="EMBL" id="AYV21125.1"/>
    </source>
</evidence>
<protein>
    <submittedName>
        <fullName evidence="1">DUF2635 domain-containing protein</fullName>
    </submittedName>
</protein>
<dbReference type="Proteomes" id="UP000279760">
    <property type="component" value="Chromosome 1"/>
</dbReference>
<sequence length="67" mass="7567">MEKTKVPTFTIKPKEGVIVKDPKTLEPLKTSGESKPRNTYWLRRVNDGDCTVVDTSTKQTTTKKDAK</sequence>
<accession>A0A3G4V9I3</accession>